<dbReference type="CDD" id="cd09209">
    <property type="entry name" value="Lumazine_synthase-I"/>
    <property type="match status" value="1"/>
</dbReference>
<dbReference type="Proteomes" id="UP000051908">
    <property type="component" value="Unassembled WGS sequence"/>
</dbReference>
<dbReference type="GO" id="GO:0009231">
    <property type="term" value="P:riboflavin biosynthetic process"/>
    <property type="evidence" value="ECO:0007669"/>
    <property type="project" value="UniProtKB-UniRule"/>
</dbReference>
<evidence type="ECO:0000256" key="2">
    <source>
        <dbReference type="ARBA" id="ARBA00007424"/>
    </source>
</evidence>
<evidence type="ECO:0000256" key="1">
    <source>
        <dbReference type="ARBA" id="ARBA00004917"/>
    </source>
</evidence>
<protein>
    <recommendedName>
        <fullName evidence="3 7">6,7-dimethyl-8-ribityllumazine synthase</fullName>
        <shortName evidence="7">DMRL synthase</shortName>
        <shortName evidence="7">LS</shortName>
        <shortName evidence="7">Lumazine synthase</shortName>
        <ecNumber evidence="3 7">2.5.1.78</ecNumber>
    </recommendedName>
</protein>
<dbReference type="EC" id="2.5.1.78" evidence="3 7"/>
<keyword evidence="4 7" id="KW-0686">Riboflavin biosynthesis</keyword>
<keyword evidence="5 7" id="KW-0808">Transferase</keyword>
<sequence length="159" mass="16901">MPEITGQLNGEKLKIAIVVAKFNEIVTGKLLKGAQEKLWQLNVAKQNITVVKVPGAMEIPRIVKLLSESGRFDGIIALGAVVKGETAHFDYVCAESAAGVSQVSLNGSVPVMYGILTTENMVQALNRAGGKAGNKGSECAVDVVEVANLELEIKNNVRR</sequence>
<feature type="binding site" evidence="7">
    <location>
        <begin position="85"/>
        <end position="86"/>
    </location>
    <ligand>
        <name>(2S)-2-hydroxy-3-oxobutyl phosphate</name>
        <dbReference type="ChEBI" id="CHEBI:58830"/>
    </ligand>
</feature>
<dbReference type="OrthoDB" id="9809709at2"/>
<dbReference type="UniPathway" id="UPA00275">
    <property type="reaction ID" value="UER00404"/>
</dbReference>
<dbReference type="EMBL" id="AZES01000150">
    <property type="protein sequence ID" value="KRL28872.1"/>
    <property type="molecule type" value="Genomic_DNA"/>
</dbReference>
<dbReference type="InterPro" id="IPR036467">
    <property type="entry name" value="LS/RS_sf"/>
</dbReference>
<dbReference type="PATRIC" id="fig|1122151.5.peg.1398"/>
<dbReference type="GeneID" id="96668914"/>
<evidence type="ECO:0000256" key="6">
    <source>
        <dbReference type="ARBA" id="ARBA00048785"/>
    </source>
</evidence>
<dbReference type="InterPro" id="IPR002180">
    <property type="entry name" value="LS/RS"/>
</dbReference>
<evidence type="ECO:0000256" key="4">
    <source>
        <dbReference type="ARBA" id="ARBA00022619"/>
    </source>
</evidence>
<evidence type="ECO:0000313" key="9">
    <source>
        <dbReference type="Proteomes" id="UP000051908"/>
    </source>
</evidence>
<dbReference type="GO" id="GO:0009349">
    <property type="term" value="C:riboflavin synthase complex"/>
    <property type="evidence" value="ECO:0007669"/>
    <property type="project" value="UniProtKB-UniRule"/>
</dbReference>
<dbReference type="GO" id="GO:0000906">
    <property type="term" value="F:6,7-dimethyl-8-ribityllumazine synthase activity"/>
    <property type="evidence" value="ECO:0007669"/>
    <property type="project" value="UniProtKB-UniRule"/>
</dbReference>
<comment type="caution">
    <text evidence="8">The sequence shown here is derived from an EMBL/GenBank/DDBJ whole genome shotgun (WGS) entry which is preliminary data.</text>
</comment>
<feature type="binding site" evidence="7">
    <location>
        <position position="127"/>
    </location>
    <ligand>
        <name>(2S)-2-hydroxy-3-oxobutyl phosphate</name>
        <dbReference type="ChEBI" id="CHEBI:58830"/>
    </ligand>
</feature>
<comment type="function">
    <text evidence="7">Catalyzes the formation of 6,7-dimethyl-8-ribityllumazine by condensation of 5-amino-6-(D-ribitylamino)uracil with 3,4-dihydroxy-2-butanone 4-phosphate. This is the penultimate step in the biosynthesis of riboflavin.</text>
</comment>
<dbReference type="PANTHER" id="PTHR21058:SF0">
    <property type="entry name" value="6,7-DIMETHYL-8-RIBITYLLUMAZINE SYNTHASE"/>
    <property type="match status" value="1"/>
</dbReference>
<feature type="binding site" evidence="7">
    <location>
        <begin position="56"/>
        <end position="58"/>
    </location>
    <ligand>
        <name>5-amino-6-(D-ribitylamino)uracil</name>
        <dbReference type="ChEBI" id="CHEBI:15934"/>
    </ligand>
</feature>
<proteinExistence type="inferred from homology"/>
<dbReference type="HAMAP" id="MF_00178">
    <property type="entry name" value="Lumazine_synth"/>
    <property type="match status" value="1"/>
</dbReference>
<name>A0A0R1PJL1_9LACO</name>
<accession>A0A0R1PJL1</accession>
<comment type="catalytic activity">
    <reaction evidence="6 7">
        <text>(2S)-2-hydroxy-3-oxobutyl phosphate + 5-amino-6-(D-ribitylamino)uracil = 6,7-dimethyl-8-(1-D-ribityl)lumazine + phosphate + 2 H2O + H(+)</text>
        <dbReference type="Rhea" id="RHEA:26152"/>
        <dbReference type="ChEBI" id="CHEBI:15377"/>
        <dbReference type="ChEBI" id="CHEBI:15378"/>
        <dbReference type="ChEBI" id="CHEBI:15934"/>
        <dbReference type="ChEBI" id="CHEBI:43474"/>
        <dbReference type="ChEBI" id="CHEBI:58201"/>
        <dbReference type="ChEBI" id="CHEBI:58830"/>
        <dbReference type="EC" id="2.5.1.78"/>
    </reaction>
</comment>
<dbReference type="Gene3D" id="3.40.50.960">
    <property type="entry name" value="Lumazine/riboflavin synthase"/>
    <property type="match status" value="1"/>
</dbReference>
<evidence type="ECO:0000256" key="3">
    <source>
        <dbReference type="ARBA" id="ARBA00012664"/>
    </source>
</evidence>
<dbReference type="InterPro" id="IPR034964">
    <property type="entry name" value="LS"/>
</dbReference>
<evidence type="ECO:0000256" key="7">
    <source>
        <dbReference type="HAMAP-Rule" id="MF_00178"/>
    </source>
</evidence>
<feature type="binding site" evidence="7">
    <location>
        <position position="113"/>
    </location>
    <ligand>
        <name>5-amino-6-(D-ribitylamino)uracil</name>
        <dbReference type="ChEBI" id="CHEBI:15934"/>
    </ligand>
</feature>
<feature type="active site" description="Proton donor" evidence="7">
    <location>
        <position position="88"/>
    </location>
</feature>
<keyword evidence="9" id="KW-1185">Reference proteome</keyword>
<dbReference type="Pfam" id="PF00885">
    <property type="entry name" value="DMRL_synthase"/>
    <property type="match status" value="1"/>
</dbReference>
<gene>
    <name evidence="7" type="primary">ribH</name>
    <name evidence="8" type="ORF">FD33_GL001346</name>
</gene>
<dbReference type="AlphaFoldDB" id="A0A0R1PJL1"/>
<reference evidence="8 9" key="1">
    <citation type="journal article" date="2015" name="Genome Announc.">
        <title>Expanding the biotechnology potential of lactobacilli through comparative genomics of 213 strains and associated genera.</title>
        <authorList>
            <person name="Sun Z."/>
            <person name="Harris H.M."/>
            <person name="McCann A."/>
            <person name="Guo C."/>
            <person name="Argimon S."/>
            <person name="Zhang W."/>
            <person name="Yang X."/>
            <person name="Jeffery I.B."/>
            <person name="Cooney J.C."/>
            <person name="Kagawa T.F."/>
            <person name="Liu W."/>
            <person name="Song Y."/>
            <person name="Salvetti E."/>
            <person name="Wrobel A."/>
            <person name="Rasinkangas P."/>
            <person name="Parkhill J."/>
            <person name="Rea M.C."/>
            <person name="O'Sullivan O."/>
            <person name="Ritari J."/>
            <person name="Douillard F.P."/>
            <person name="Paul Ross R."/>
            <person name="Yang R."/>
            <person name="Briner A.E."/>
            <person name="Felis G.E."/>
            <person name="de Vos W.M."/>
            <person name="Barrangou R."/>
            <person name="Klaenhammer T.R."/>
            <person name="Caufield P.W."/>
            <person name="Cui Y."/>
            <person name="Zhang H."/>
            <person name="O'Toole P.W."/>
        </authorList>
    </citation>
    <scope>NUCLEOTIDE SEQUENCE [LARGE SCALE GENOMIC DNA]</scope>
    <source>
        <strain evidence="8 9">DSM 13238</strain>
    </source>
</reference>
<dbReference type="NCBIfam" id="TIGR00114">
    <property type="entry name" value="lumazine-synth"/>
    <property type="match status" value="1"/>
</dbReference>
<feature type="binding site" evidence="7">
    <location>
        <position position="22"/>
    </location>
    <ligand>
        <name>5-amino-6-(D-ribitylamino)uracil</name>
        <dbReference type="ChEBI" id="CHEBI:15934"/>
    </ligand>
</feature>
<comment type="pathway">
    <text evidence="1 7">Cofactor biosynthesis; riboflavin biosynthesis; riboflavin from 2-hydroxy-3-oxobutyl phosphate and 5-amino-6-(D-ribitylamino)uracil: step 1/2.</text>
</comment>
<evidence type="ECO:0000256" key="5">
    <source>
        <dbReference type="ARBA" id="ARBA00022679"/>
    </source>
</evidence>
<dbReference type="SUPFAM" id="SSF52121">
    <property type="entry name" value="Lumazine synthase"/>
    <property type="match status" value="1"/>
</dbReference>
<dbReference type="RefSeq" id="WP_025085998.1">
    <property type="nucleotide sequence ID" value="NZ_AZES01000150.1"/>
</dbReference>
<organism evidence="8 9">
    <name type="scientific">Companilactobacillus paralimentarius DSM 13238 = JCM 10415</name>
    <dbReference type="NCBI Taxonomy" id="1122151"/>
    <lineage>
        <taxon>Bacteria</taxon>
        <taxon>Bacillati</taxon>
        <taxon>Bacillota</taxon>
        <taxon>Bacilli</taxon>
        <taxon>Lactobacillales</taxon>
        <taxon>Lactobacillaceae</taxon>
        <taxon>Companilactobacillus</taxon>
    </lineage>
</organism>
<dbReference type="GO" id="GO:0005829">
    <property type="term" value="C:cytosol"/>
    <property type="evidence" value="ECO:0007669"/>
    <property type="project" value="TreeGrafter"/>
</dbReference>
<dbReference type="GeneID" id="97164249"/>
<comment type="similarity">
    <text evidence="2 7">Belongs to the DMRL synthase family.</text>
</comment>
<evidence type="ECO:0000313" key="8">
    <source>
        <dbReference type="EMBL" id="KRL28872.1"/>
    </source>
</evidence>
<dbReference type="PANTHER" id="PTHR21058">
    <property type="entry name" value="6,7-DIMETHYL-8-RIBITYLLUMAZINE SYNTHASE DMRL SYNTHASE LUMAZINE SYNTHASE"/>
    <property type="match status" value="1"/>
</dbReference>
<feature type="binding site" evidence="7">
    <location>
        <begin position="80"/>
        <end position="82"/>
    </location>
    <ligand>
        <name>5-amino-6-(D-ribitylamino)uracil</name>
        <dbReference type="ChEBI" id="CHEBI:15934"/>
    </ligand>
</feature>